<name>V9FVG0_PHYNI</name>
<evidence type="ECO:0000313" key="1">
    <source>
        <dbReference type="EMBL" id="ETI54377.1"/>
    </source>
</evidence>
<accession>V9FVG0</accession>
<dbReference type="EMBL" id="ANIZ01000507">
    <property type="protein sequence ID" value="ETI54377.1"/>
    <property type="molecule type" value="Genomic_DNA"/>
</dbReference>
<evidence type="ECO:0000313" key="2">
    <source>
        <dbReference type="Proteomes" id="UP000018721"/>
    </source>
</evidence>
<organism evidence="1 2">
    <name type="scientific">Phytophthora nicotianae P1569</name>
    <dbReference type="NCBI Taxonomy" id="1317065"/>
    <lineage>
        <taxon>Eukaryota</taxon>
        <taxon>Sar</taxon>
        <taxon>Stramenopiles</taxon>
        <taxon>Oomycota</taxon>
        <taxon>Peronosporomycetes</taxon>
        <taxon>Peronosporales</taxon>
        <taxon>Peronosporaceae</taxon>
        <taxon>Phytophthora</taxon>
    </lineage>
</organism>
<protein>
    <submittedName>
        <fullName evidence="1">Uncharacterized protein</fullName>
    </submittedName>
</protein>
<reference evidence="1 2" key="1">
    <citation type="submission" date="2013-11" db="EMBL/GenBank/DDBJ databases">
        <title>The Genome Sequence of Phytophthora parasitica P1569.</title>
        <authorList>
            <consortium name="The Broad Institute Genomics Platform"/>
            <person name="Russ C."/>
            <person name="Tyler B."/>
            <person name="Panabieres F."/>
            <person name="Shan W."/>
            <person name="Tripathy S."/>
            <person name="Grunwald N."/>
            <person name="Machado M."/>
            <person name="Johnson C.S."/>
            <person name="Arredondo F."/>
            <person name="Hong C."/>
            <person name="Coffey M."/>
            <person name="Young S.K."/>
            <person name="Zeng Q."/>
            <person name="Gargeya S."/>
            <person name="Fitzgerald M."/>
            <person name="Abouelleil A."/>
            <person name="Alvarado L."/>
            <person name="Chapman S.B."/>
            <person name="Gainer-Dewar J."/>
            <person name="Goldberg J."/>
            <person name="Griggs A."/>
            <person name="Gujja S."/>
            <person name="Hansen M."/>
            <person name="Howarth C."/>
            <person name="Imamovic A."/>
            <person name="Ireland A."/>
            <person name="Larimer J."/>
            <person name="McCowan C."/>
            <person name="Murphy C."/>
            <person name="Pearson M."/>
            <person name="Poon T.W."/>
            <person name="Priest M."/>
            <person name="Roberts A."/>
            <person name="Saif S."/>
            <person name="Shea T."/>
            <person name="Sykes S."/>
            <person name="Wortman J."/>
            <person name="Nusbaum C."/>
            <person name="Birren B."/>
        </authorList>
    </citation>
    <scope>NUCLEOTIDE SEQUENCE [LARGE SCALE GENOMIC DNA]</scope>
    <source>
        <strain evidence="1 2">P1569</strain>
    </source>
</reference>
<proteinExistence type="predicted"/>
<dbReference type="HOGENOM" id="CLU_3393253_0_0_1"/>
<comment type="caution">
    <text evidence="1">The sequence shown here is derived from an EMBL/GenBank/DDBJ whole genome shotgun (WGS) entry which is preliminary data.</text>
</comment>
<gene>
    <name evidence="1" type="ORF">F443_02795</name>
</gene>
<keyword evidence="2" id="KW-1185">Reference proteome</keyword>
<dbReference type="Proteomes" id="UP000018721">
    <property type="component" value="Unassembled WGS sequence"/>
</dbReference>
<sequence>MAILVQKVEASGAIFKINHYRHLRRQSQRWKC</sequence>
<dbReference type="AlphaFoldDB" id="V9FVG0"/>